<evidence type="ECO:0000313" key="2">
    <source>
        <dbReference type="EMBL" id="MFE3848120.1"/>
    </source>
</evidence>
<reference evidence="2 3" key="1">
    <citation type="submission" date="2024-06" db="EMBL/GenBank/DDBJ databases">
        <title>Flavobacterium spp. isolated from glacier.</title>
        <authorList>
            <person name="Han D."/>
        </authorList>
    </citation>
    <scope>NUCLEOTIDE SEQUENCE [LARGE SCALE GENOMIC DNA]</scope>
    <source>
        <strain evidence="2 3">LB3P45</strain>
    </source>
</reference>
<keyword evidence="1" id="KW-1133">Transmembrane helix</keyword>
<dbReference type="RefSeq" id="WP_379857886.1">
    <property type="nucleotide sequence ID" value="NZ_JBHZQA010000004.1"/>
</dbReference>
<dbReference type="SUPFAM" id="SSF56059">
    <property type="entry name" value="Glutathione synthetase ATP-binding domain-like"/>
    <property type="match status" value="1"/>
</dbReference>
<keyword evidence="1" id="KW-0472">Membrane</keyword>
<evidence type="ECO:0000256" key="1">
    <source>
        <dbReference type="SAM" id="Phobius"/>
    </source>
</evidence>
<keyword evidence="1" id="KW-0812">Transmembrane</keyword>
<gene>
    <name evidence="2" type="ORF">ACFX5D_09110</name>
</gene>
<dbReference type="EMBL" id="JBHZQA010000004">
    <property type="protein sequence ID" value="MFE3848120.1"/>
    <property type="molecule type" value="Genomic_DNA"/>
</dbReference>
<name>A0ABW6HMR1_9FLAO</name>
<proteinExistence type="predicted"/>
<dbReference type="Proteomes" id="UP001600039">
    <property type="component" value="Unassembled WGS sequence"/>
</dbReference>
<accession>A0ABW6HMR1</accession>
<dbReference type="InterPro" id="IPR013815">
    <property type="entry name" value="ATP_grasp_subdomain_1"/>
</dbReference>
<keyword evidence="3" id="KW-1185">Reference proteome</keyword>
<comment type="caution">
    <text evidence="2">The sequence shown here is derived from an EMBL/GenBank/DDBJ whole genome shotgun (WGS) entry which is preliminary data.</text>
</comment>
<organism evidence="2 3">
    <name type="scientific">Flavobacterium fructosi</name>
    <dbReference type="NCBI Taxonomy" id="3230416"/>
    <lineage>
        <taxon>Bacteria</taxon>
        <taxon>Pseudomonadati</taxon>
        <taxon>Bacteroidota</taxon>
        <taxon>Flavobacteriia</taxon>
        <taxon>Flavobacteriales</taxon>
        <taxon>Flavobacteriaceae</taxon>
        <taxon>Flavobacterium</taxon>
    </lineage>
</organism>
<dbReference type="Gene3D" id="3.30.1490.20">
    <property type="entry name" value="ATP-grasp fold, A domain"/>
    <property type="match status" value="1"/>
</dbReference>
<sequence>MKLLFHKITHWEYWPFQIVYVPIYFLWAFYSLKAKSIFFFNAANPTIKNGGFMMESKKAIYDLIPQRYYPKTELIKEGTSPEEIEKIIEEAEIKYPLIAKPDIGLRGSGVKKINTVADLKIYAEKANFDFVVQNLIPYHNEVGIFYVRYPDEKTGRITGIVSKEFLIITGDGFSTIEELIKENPRYELQLKVLKQEYGNKLLDILPKGEKLNLVPYGNHARGAKFIDGSHWITPKLTETMNEMCLQIPGFYFGRLDVMYNILEELEQGKNFSIVELNGAASEPTHIYDPEHSLLFAWKELARHITYLYEISVLNHKKGSPYLSHKEGMKEYHLHLEQSNKIVNF</sequence>
<feature type="transmembrane region" description="Helical" evidence="1">
    <location>
        <begin position="13"/>
        <end position="32"/>
    </location>
</feature>
<evidence type="ECO:0000313" key="3">
    <source>
        <dbReference type="Proteomes" id="UP001600039"/>
    </source>
</evidence>
<keyword evidence="2" id="KW-0436">Ligase</keyword>
<dbReference type="GO" id="GO:0016874">
    <property type="term" value="F:ligase activity"/>
    <property type="evidence" value="ECO:0007669"/>
    <property type="project" value="UniProtKB-KW"/>
</dbReference>
<protein>
    <submittedName>
        <fullName evidence="2">D-alanine--D-alanine ligase</fullName>
    </submittedName>
</protein>